<dbReference type="GO" id="GO:0044183">
    <property type="term" value="F:protein folding chaperone"/>
    <property type="evidence" value="ECO:0007669"/>
    <property type="project" value="TreeGrafter"/>
</dbReference>
<dbReference type="OrthoDB" id="9793753at2"/>
<dbReference type="GO" id="GO:0051082">
    <property type="term" value="F:unfolded protein binding"/>
    <property type="evidence" value="ECO:0007669"/>
    <property type="project" value="InterPro"/>
</dbReference>
<dbReference type="SUPFAM" id="SSF118352">
    <property type="entry name" value="HSP33 redox switch-like"/>
    <property type="match status" value="1"/>
</dbReference>
<evidence type="ECO:0000313" key="9">
    <source>
        <dbReference type="Proteomes" id="UP000324176"/>
    </source>
</evidence>
<keyword evidence="2" id="KW-0862">Zinc</keyword>
<dbReference type="PATRIC" id="fig|44574.3.peg.2801"/>
<reference evidence="6 8" key="2">
    <citation type="journal article" date="2016" name="Genome Announc.">
        <title>Genome Sequence of Nitrosomonas communis Strain Nm2, a Mesophilic Ammonia-Oxidizing Bacterium Isolated from Mediterranean Soil.</title>
        <authorList>
            <person name="Kozlowski J.A."/>
            <person name="Kits K.D."/>
            <person name="Stein L.Y."/>
        </authorList>
    </citation>
    <scope>NUCLEOTIDE SEQUENCE [LARGE SCALE GENOMIC DNA]</scope>
    <source>
        <strain evidence="6 8">Nm2</strain>
    </source>
</reference>
<sequence length="284" mass="31934">MNNYVQRFLLENLDIRGAVVHLDSVWQQMLQDRNYPASVVQLLGDMSATTLLLSSNLKQLGRLTVQLKGDGPVPMLVIDCDESLHLRGMAKHVPQVGMLPVPDLLGHGQLVLTLDMLSMREAYQSIVPLDGDTIAEVFEHYFKQSEQLPSRLFLTTSDNAIFGILLQKLPTADQQDPDGWTRIEALAATVQDQPMFRLTAEEILTRLFTEEAIRIFEAQKVSYGCHEDPAKIYNMLQSLGRSEVNAILQECGEVVVHDDICNREYRFDALAIDAIFREAGPTIH</sequence>
<dbReference type="CDD" id="cd00498">
    <property type="entry name" value="Hsp33"/>
    <property type="match status" value="1"/>
</dbReference>
<dbReference type="Pfam" id="PF01430">
    <property type="entry name" value="HSP33"/>
    <property type="match status" value="1"/>
</dbReference>
<protein>
    <submittedName>
        <fullName evidence="6">Disulfide bond formation protein</fullName>
    </submittedName>
    <submittedName>
        <fullName evidence="7">Molecular chaperone Hsp33</fullName>
    </submittedName>
</protein>
<organism evidence="6 8">
    <name type="scientific">Nitrosomonas communis</name>
    <dbReference type="NCBI Taxonomy" id="44574"/>
    <lineage>
        <taxon>Bacteria</taxon>
        <taxon>Pseudomonadati</taxon>
        <taxon>Pseudomonadota</taxon>
        <taxon>Betaproteobacteria</taxon>
        <taxon>Nitrosomonadales</taxon>
        <taxon>Nitrosomonadaceae</taxon>
        <taxon>Nitrosomonas</taxon>
    </lineage>
</organism>
<dbReference type="Gene3D" id="3.90.1280.10">
    <property type="entry name" value="HSP33 redox switch-like"/>
    <property type="match status" value="1"/>
</dbReference>
<accession>A0A0F7KGH6</accession>
<gene>
    <name evidence="6" type="ORF">AAW31_11505</name>
    <name evidence="7" type="ORF">BCL69_105915</name>
</gene>
<keyword evidence="8" id="KW-1185">Reference proteome</keyword>
<dbReference type="KEGG" id="nco:AAW31_11505"/>
<evidence type="ECO:0000256" key="4">
    <source>
        <dbReference type="ARBA" id="ARBA00023186"/>
    </source>
</evidence>
<keyword evidence="5" id="KW-0676">Redox-active center</keyword>
<dbReference type="InterPro" id="IPR000397">
    <property type="entry name" value="Heat_shock_Hsp33"/>
</dbReference>
<dbReference type="PIRSF" id="PIRSF005261">
    <property type="entry name" value="Heat_shock_Hsp33"/>
    <property type="match status" value="1"/>
</dbReference>
<dbReference type="RefSeq" id="WP_046850333.1">
    <property type="nucleotide sequence ID" value="NZ_CBDIPD010000046.1"/>
</dbReference>
<proteinExistence type="predicted"/>
<evidence type="ECO:0000313" key="6">
    <source>
        <dbReference type="EMBL" id="AKH38278.1"/>
    </source>
</evidence>
<dbReference type="Proteomes" id="UP000324176">
    <property type="component" value="Unassembled WGS sequence"/>
</dbReference>
<evidence type="ECO:0000313" key="8">
    <source>
        <dbReference type="Proteomes" id="UP000034156"/>
    </source>
</evidence>
<dbReference type="Proteomes" id="UP000034156">
    <property type="component" value="Chromosome"/>
</dbReference>
<dbReference type="EMBL" id="CP011451">
    <property type="protein sequence ID" value="AKH38278.1"/>
    <property type="molecule type" value="Genomic_DNA"/>
</dbReference>
<keyword evidence="1" id="KW-0963">Cytoplasm</keyword>
<dbReference type="InterPro" id="IPR016153">
    <property type="entry name" value="Heat_shock_Hsp33_N"/>
</dbReference>
<dbReference type="Gene3D" id="1.10.287.480">
    <property type="entry name" value="helix hairpin bin"/>
    <property type="match status" value="1"/>
</dbReference>
<reference evidence="8" key="1">
    <citation type="submission" date="2015-05" db="EMBL/GenBank/DDBJ databases">
        <title>Draft genome of Nitrosomonas communis strain Nm2.</title>
        <authorList>
            <person name="Kozlowski J.A."/>
            <person name="Kits K.D."/>
            <person name="Stein L.Y."/>
        </authorList>
    </citation>
    <scope>NUCLEOTIDE SEQUENCE [LARGE SCALE GENOMIC DNA]</scope>
    <source>
        <strain evidence="8">Nm2</strain>
    </source>
</reference>
<name>A0A0F7KGH6_9PROT</name>
<evidence type="ECO:0000256" key="3">
    <source>
        <dbReference type="ARBA" id="ARBA00023157"/>
    </source>
</evidence>
<evidence type="ECO:0000256" key="5">
    <source>
        <dbReference type="ARBA" id="ARBA00023284"/>
    </source>
</evidence>
<dbReference type="AlphaFoldDB" id="A0A0F7KGH6"/>
<evidence type="ECO:0000256" key="2">
    <source>
        <dbReference type="ARBA" id="ARBA00022833"/>
    </source>
</evidence>
<dbReference type="GO" id="GO:0042026">
    <property type="term" value="P:protein refolding"/>
    <property type="evidence" value="ECO:0007669"/>
    <property type="project" value="TreeGrafter"/>
</dbReference>
<dbReference type="InterPro" id="IPR023212">
    <property type="entry name" value="Hsp33_helix_hairpin_bin_dom_sf"/>
</dbReference>
<keyword evidence="3" id="KW-1015">Disulfide bond</keyword>
<dbReference type="SUPFAM" id="SSF64397">
    <property type="entry name" value="Hsp33 domain"/>
    <property type="match status" value="1"/>
</dbReference>
<keyword evidence="4" id="KW-0143">Chaperone</keyword>
<evidence type="ECO:0000256" key="1">
    <source>
        <dbReference type="ARBA" id="ARBA00022490"/>
    </source>
</evidence>
<reference evidence="7 9" key="3">
    <citation type="submission" date="2019-07" db="EMBL/GenBank/DDBJ databases">
        <title>Active sludge and wastewater microbial communities from Klosterneuburg, Austria.</title>
        <authorList>
            <person name="Wagner M."/>
        </authorList>
    </citation>
    <scope>NUCLEOTIDE SEQUENCE [LARGE SCALE GENOMIC DNA]</scope>
    <source>
        <strain evidence="7 9">Nm2</strain>
    </source>
</reference>
<evidence type="ECO:0000313" key="7">
    <source>
        <dbReference type="EMBL" id="TYP80439.1"/>
    </source>
</evidence>
<dbReference type="GO" id="GO:0005737">
    <property type="term" value="C:cytoplasm"/>
    <property type="evidence" value="ECO:0007669"/>
    <property type="project" value="InterPro"/>
</dbReference>
<dbReference type="PANTHER" id="PTHR30111:SF1">
    <property type="entry name" value="33 KDA CHAPERONIN"/>
    <property type="match status" value="1"/>
</dbReference>
<dbReference type="PANTHER" id="PTHR30111">
    <property type="entry name" value="33 KDA CHAPERONIN"/>
    <property type="match status" value="1"/>
</dbReference>
<dbReference type="Gene3D" id="3.55.30.10">
    <property type="entry name" value="Hsp33 domain"/>
    <property type="match status" value="1"/>
</dbReference>
<dbReference type="EMBL" id="VNHT01000059">
    <property type="protein sequence ID" value="TYP80439.1"/>
    <property type="molecule type" value="Genomic_DNA"/>
</dbReference>
<dbReference type="InterPro" id="IPR016154">
    <property type="entry name" value="Heat_shock_Hsp33_C"/>
</dbReference>